<dbReference type="AlphaFoldDB" id="A0AA38LUI0"/>
<accession>A0AA38LUI0</accession>
<feature type="domain" description="W2" evidence="2">
    <location>
        <begin position="254"/>
        <end position="435"/>
    </location>
</feature>
<dbReference type="CDD" id="cd11560">
    <property type="entry name" value="W2_eIF5C_like"/>
    <property type="match status" value="1"/>
</dbReference>
<organism evidence="3 4">
    <name type="scientific">Dioszegia hungarica</name>
    <dbReference type="NCBI Taxonomy" id="4972"/>
    <lineage>
        <taxon>Eukaryota</taxon>
        <taxon>Fungi</taxon>
        <taxon>Dikarya</taxon>
        <taxon>Basidiomycota</taxon>
        <taxon>Agaricomycotina</taxon>
        <taxon>Tremellomycetes</taxon>
        <taxon>Tremellales</taxon>
        <taxon>Bulleribasidiaceae</taxon>
        <taxon>Dioszegia</taxon>
    </lineage>
</organism>
<dbReference type="PANTHER" id="PTHR14208:SF2">
    <property type="entry name" value="PROTEIN KRASAVIETZ"/>
    <property type="match status" value="1"/>
</dbReference>
<dbReference type="SMART" id="SM00515">
    <property type="entry name" value="eIF5C"/>
    <property type="match status" value="1"/>
</dbReference>
<dbReference type="EMBL" id="JAKWFO010000006">
    <property type="protein sequence ID" value="KAI9634964.1"/>
    <property type="molecule type" value="Genomic_DNA"/>
</dbReference>
<dbReference type="InterPro" id="IPR051245">
    <property type="entry name" value="eIF5-mimic_regulator"/>
</dbReference>
<proteinExistence type="inferred from homology"/>
<dbReference type="SUPFAM" id="SSF48371">
    <property type="entry name" value="ARM repeat"/>
    <property type="match status" value="1"/>
</dbReference>
<dbReference type="InterPro" id="IPR057397">
    <property type="entry name" value="HEAT_5MP1_2"/>
</dbReference>
<dbReference type="InterPro" id="IPR043510">
    <property type="entry name" value="W2_5MP1/2"/>
</dbReference>
<dbReference type="InterPro" id="IPR016024">
    <property type="entry name" value="ARM-type_fold"/>
</dbReference>
<dbReference type="Pfam" id="PF25504">
    <property type="entry name" value="HEAT_5MP1_2"/>
    <property type="match status" value="1"/>
</dbReference>
<keyword evidence="4" id="KW-1185">Reference proteome</keyword>
<reference evidence="3" key="1">
    <citation type="journal article" date="2022" name="G3 (Bethesda)">
        <title>High quality genome of the basidiomycete yeast Dioszegia hungarica PDD-24b-2 isolated from cloud water.</title>
        <authorList>
            <person name="Jarrige D."/>
            <person name="Haridas S."/>
            <person name="Bleykasten-Grosshans C."/>
            <person name="Joly M."/>
            <person name="Nadalig T."/>
            <person name="Sancelme M."/>
            <person name="Vuilleumier S."/>
            <person name="Grigoriev I.V."/>
            <person name="Amato P."/>
            <person name="Bringel F."/>
        </authorList>
    </citation>
    <scope>NUCLEOTIDE SEQUENCE</scope>
    <source>
        <strain evidence="3">PDD-24b-2</strain>
    </source>
</reference>
<gene>
    <name evidence="3" type="ORF">MKK02DRAFT_37839</name>
</gene>
<dbReference type="GeneID" id="77729011"/>
<dbReference type="PROSITE" id="PS51363">
    <property type="entry name" value="W2"/>
    <property type="match status" value="1"/>
</dbReference>
<dbReference type="RefSeq" id="XP_052944741.1">
    <property type="nucleotide sequence ID" value="XM_053089806.1"/>
</dbReference>
<dbReference type="InterPro" id="IPR003307">
    <property type="entry name" value="W2_domain"/>
</dbReference>
<dbReference type="Proteomes" id="UP001164286">
    <property type="component" value="Unassembled WGS sequence"/>
</dbReference>
<dbReference type="GO" id="GO:0005737">
    <property type="term" value="C:cytoplasm"/>
    <property type="evidence" value="ECO:0007669"/>
    <property type="project" value="TreeGrafter"/>
</dbReference>
<comment type="caution">
    <text evidence="3">The sequence shown here is derived from an EMBL/GenBank/DDBJ whole genome shotgun (WGS) entry which is preliminary data.</text>
</comment>
<sequence length="435" mass="48893">MSHTPTPPTPQGNAATPKPTLAGVRVRQRKGAAKATAKLDPEGFRDSLLLHLALVPEPPTVSALVDKLLAAGATLELLKYYEQLFEVLFIGGLLQPGGSYLDDKRSPVYVLQPASEHDAPTDGGEVFNPVTGMVETLKRVMQRFKYLQKPLEENFLPDILGYLPKWEPAQRAKFAEAVALLIVEVGISPKCLLTLTRDHVVKDNVSLNFLTAFAKTYLSKQNMDHLGLTFRRSGLKDIALTVPHQTRSRKQVEDHFKAEGLPQVAEWYTKMAMNESKEDLVQNIVRMINDEEPVDQILEQLQTGQAEKPVPDTDMVDWIWQALMKSFDWSARPDQIDAAMVQHITTYAPLLEAFANGAKAEVTLINAVQVYCYTDTRLLKTFPHILKVLYNKDCVSDQAIIYWHQKGAKPNGKQHFLKMTEAMVKFLEEQDSDEE</sequence>
<evidence type="ECO:0000256" key="1">
    <source>
        <dbReference type="ARBA" id="ARBA00008151"/>
    </source>
</evidence>
<comment type="similarity">
    <text evidence="1">Belongs to the BZW family.</text>
</comment>
<dbReference type="GO" id="GO:0016020">
    <property type="term" value="C:membrane"/>
    <property type="evidence" value="ECO:0007669"/>
    <property type="project" value="TreeGrafter"/>
</dbReference>
<dbReference type="PANTHER" id="PTHR14208">
    <property type="entry name" value="BASIC LEUCINE ZIPPER AND W2 DOMAIN-CONTAINING PROTEIN"/>
    <property type="match status" value="1"/>
</dbReference>
<name>A0AA38LUI0_9TREE</name>
<dbReference type="Gene3D" id="1.25.40.180">
    <property type="match status" value="1"/>
</dbReference>
<dbReference type="Pfam" id="PF02020">
    <property type="entry name" value="W2"/>
    <property type="match status" value="1"/>
</dbReference>
<evidence type="ECO:0000259" key="2">
    <source>
        <dbReference type="PROSITE" id="PS51363"/>
    </source>
</evidence>
<evidence type="ECO:0000313" key="4">
    <source>
        <dbReference type="Proteomes" id="UP001164286"/>
    </source>
</evidence>
<protein>
    <recommendedName>
        <fullName evidence="2">W2 domain-containing protein</fullName>
    </recommendedName>
</protein>
<evidence type="ECO:0000313" key="3">
    <source>
        <dbReference type="EMBL" id="KAI9634964.1"/>
    </source>
</evidence>